<evidence type="ECO:0000256" key="4">
    <source>
        <dbReference type="ARBA" id="ARBA00022692"/>
    </source>
</evidence>
<evidence type="ECO:0000256" key="1">
    <source>
        <dbReference type="ARBA" id="ARBA00004651"/>
    </source>
</evidence>
<evidence type="ECO:0000256" key="2">
    <source>
        <dbReference type="ARBA" id="ARBA00008685"/>
    </source>
</evidence>
<dbReference type="PRINTS" id="PR00177">
    <property type="entry name" value="NMDARECEPTOR"/>
</dbReference>
<dbReference type="SUPFAM" id="SSF53850">
    <property type="entry name" value="Periplasmic binding protein-like II"/>
    <property type="match status" value="1"/>
</dbReference>
<dbReference type="PANTHER" id="PTHR42643:SF24">
    <property type="entry name" value="IONOTROPIC RECEPTOR 60A"/>
    <property type="match status" value="1"/>
</dbReference>
<feature type="domain" description="Ionotropic glutamate receptor C-terminal" evidence="10">
    <location>
        <begin position="93"/>
        <end position="362"/>
    </location>
</feature>
<keyword evidence="3" id="KW-1003">Cell membrane</keyword>
<dbReference type="RefSeq" id="XP_014675891.1">
    <property type="nucleotide sequence ID" value="XM_014820405.1"/>
</dbReference>
<evidence type="ECO:0000256" key="8">
    <source>
        <dbReference type="ARBA" id="ARBA00023180"/>
    </source>
</evidence>
<dbReference type="Gene3D" id="3.40.190.10">
    <property type="entry name" value="Periplasmic binding protein-like II"/>
    <property type="match status" value="1"/>
</dbReference>
<keyword evidence="7" id="KW-0675">Receptor</keyword>
<feature type="transmembrane region" description="Helical" evidence="9">
    <location>
        <begin position="351"/>
        <end position="374"/>
    </location>
</feature>
<keyword evidence="5 9" id="KW-1133">Transmembrane helix</keyword>
<accession>A0ABM1EUM0</accession>
<evidence type="ECO:0000256" key="3">
    <source>
        <dbReference type="ARBA" id="ARBA00022475"/>
    </source>
</evidence>
<evidence type="ECO:0000256" key="5">
    <source>
        <dbReference type="ARBA" id="ARBA00022989"/>
    </source>
</evidence>
<evidence type="ECO:0000256" key="6">
    <source>
        <dbReference type="ARBA" id="ARBA00023136"/>
    </source>
</evidence>
<dbReference type="PANTHER" id="PTHR42643">
    <property type="entry name" value="IONOTROPIC RECEPTOR 20A-RELATED"/>
    <property type="match status" value="1"/>
</dbReference>
<dbReference type="Proteomes" id="UP000695022">
    <property type="component" value="Unplaced"/>
</dbReference>
<dbReference type="InterPro" id="IPR001320">
    <property type="entry name" value="Iontro_rcpt_C"/>
</dbReference>
<dbReference type="Gene3D" id="1.10.287.70">
    <property type="match status" value="1"/>
</dbReference>
<evidence type="ECO:0000259" key="10">
    <source>
        <dbReference type="Pfam" id="PF00060"/>
    </source>
</evidence>
<keyword evidence="4 9" id="KW-0812">Transmembrane</keyword>
<keyword evidence="6 9" id="KW-0472">Membrane</keyword>
<reference evidence="12" key="1">
    <citation type="submission" date="2025-08" db="UniProtKB">
        <authorList>
            <consortium name="RefSeq"/>
        </authorList>
    </citation>
    <scope>IDENTIFICATION</scope>
</reference>
<proteinExistence type="inferred from homology"/>
<keyword evidence="11" id="KW-1185">Reference proteome</keyword>
<evidence type="ECO:0000313" key="11">
    <source>
        <dbReference type="Proteomes" id="UP000695022"/>
    </source>
</evidence>
<dbReference type="InterPro" id="IPR001508">
    <property type="entry name" value="Iono_Glu_rcpt_met"/>
</dbReference>
<evidence type="ECO:0000256" key="7">
    <source>
        <dbReference type="ARBA" id="ARBA00023170"/>
    </source>
</evidence>
<organism evidence="11 12">
    <name type="scientific">Priapulus caudatus</name>
    <name type="common">Priapulid worm</name>
    <dbReference type="NCBI Taxonomy" id="37621"/>
    <lineage>
        <taxon>Eukaryota</taxon>
        <taxon>Metazoa</taxon>
        <taxon>Ecdysozoa</taxon>
        <taxon>Scalidophora</taxon>
        <taxon>Priapulida</taxon>
        <taxon>Priapulimorpha</taxon>
        <taxon>Priapulimorphida</taxon>
        <taxon>Priapulidae</taxon>
        <taxon>Priapulus</taxon>
    </lineage>
</organism>
<gene>
    <name evidence="12" type="primary">LOC106815881</name>
</gene>
<keyword evidence="8" id="KW-0325">Glycoprotein</keyword>
<sequence>MIMWMRLMLEEMAKYMNFSYDFRILPSEEPGIEALSNNTLDLLITPLLLTPMRRKVVKYLTPLFYSSRVFVIKKVPVIRNEPVSVLRPFDTHIWILLLGFAMAMPLLLRWLPRSRDRATVADVRETRIVSHLRYTFGALFQQGTTFLPSRTPVRILYATWWIFSCIVAATYTGTFVSLFSVVGPTHYPFYSTEELAASTDIVPIIVRGWADEERLRSSPLDSTYNQLWKKVQGNKEARTDNTSMALEMVLTGKYTMMNDFVNNEVLMAADYGKTGQCRFARAPFETSLEPMAWTVQKNNTIYPLLNWQIRTIIETGLLQKWGAPVLQSGFAACSELDAASVAARQISLRQMLPVFVMLLAGVAAGLLLLLAEIVGKKLKHRRAQTNVSSLPKA</sequence>
<dbReference type="Pfam" id="PF00060">
    <property type="entry name" value="Lig_chan"/>
    <property type="match status" value="1"/>
</dbReference>
<evidence type="ECO:0000313" key="12">
    <source>
        <dbReference type="RefSeq" id="XP_014675891.1"/>
    </source>
</evidence>
<feature type="transmembrane region" description="Helical" evidence="9">
    <location>
        <begin position="92"/>
        <end position="111"/>
    </location>
</feature>
<dbReference type="InterPro" id="IPR052192">
    <property type="entry name" value="Insect_Ionotropic_Sensory_Rcpt"/>
</dbReference>
<feature type="transmembrane region" description="Helical" evidence="9">
    <location>
        <begin position="155"/>
        <end position="182"/>
    </location>
</feature>
<protein>
    <submittedName>
        <fullName evidence="12">Glutamate receptor ionotropic, kainate 1-like</fullName>
    </submittedName>
</protein>
<comment type="subcellular location">
    <subcellularLocation>
        <location evidence="1">Cell membrane</location>
        <topology evidence="1">Multi-pass membrane protein</topology>
    </subcellularLocation>
</comment>
<name>A0ABM1EUM0_PRICU</name>
<dbReference type="GeneID" id="106815881"/>
<comment type="similarity">
    <text evidence="2">Belongs to the glutamate-gated ion channel (TC 1.A.10.1) family.</text>
</comment>
<evidence type="ECO:0000256" key="9">
    <source>
        <dbReference type="SAM" id="Phobius"/>
    </source>
</evidence>